<dbReference type="Gene3D" id="1.20.1250.20">
    <property type="entry name" value="MFS general substrate transporter like domains"/>
    <property type="match status" value="1"/>
</dbReference>
<dbReference type="SUPFAM" id="SSF103473">
    <property type="entry name" value="MFS general substrate transporter"/>
    <property type="match status" value="1"/>
</dbReference>
<keyword evidence="4 7" id="KW-0812">Transmembrane</keyword>
<feature type="transmembrane region" description="Helical" evidence="7">
    <location>
        <begin position="140"/>
        <end position="164"/>
    </location>
</feature>
<evidence type="ECO:0000256" key="6">
    <source>
        <dbReference type="ARBA" id="ARBA00023136"/>
    </source>
</evidence>
<dbReference type="GO" id="GO:0005886">
    <property type="term" value="C:plasma membrane"/>
    <property type="evidence" value="ECO:0007669"/>
    <property type="project" value="UniProtKB-SubCell"/>
</dbReference>
<evidence type="ECO:0000256" key="4">
    <source>
        <dbReference type="ARBA" id="ARBA00022692"/>
    </source>
</evidence>
<dbReference type="InterPro" id="IPR020846">
    <property type="entry name" value="MFS_dom"/>
</dbReference>
<feature type="transmembrane region" description="Helical" evidence="7">
    <location>
        <begin position="108"/>
        <end position="128"/>
    </location>
</feature>
<keyword evidence="5 7" id="KW-1133">Transmembrane helix</keyword>
<keyword evidence="3" id="KW-1003">Cell membrane</keyword>
<dbReference type="CDD" id="cd06173">
    <property type="entry name" value="MFS_MefA_like"/>
    <property type="match status" value="1"/>
</dbReference>
<accession>A0A9X1M8A7</accession>
<dbReference type="EMBL" id="CP094984">
    <property type="protein sequence ID" value="UON92598.1"/>
    <property type="molecule type" value="Genomic_DNA"/>
</dbReference>
<dbReference type="Proteomes" id="UP000829758">
    <property type="component" value="Chromosome"/>
</dbReference>
<organism evidence="9 12">
    <name type="scientific">Arthrobacter zhangbolii</name>
    <dbReference type="NCBI Taxonomy" id="2886936"/>
    <lineage>
        <taxon>Bacteria</taxon>
        <taxon>Bacillati</taxon>
        <taxon>Actinomycetota</taxon>
        <taxon>Actinomycetes</taxon>
        <taxon>Micrococcales</taxon>
        <taxon>Micrococcaceae</taxon>
        <taxon>Arthrobacter</taxon>
    </lineage>
</organism>
<feature type="transmembrane region" description="Helical" evidence="7">
    <location>
        <begin position="223"/>
        <end position="244"/>
    </location>
</feature>
<dbReference type="PANTHER" id="PTHR23513">
    <property type="entry name" value="INTEGRAL MEMBRANE EFFLUX PROTEIN-RELATED"/>
    <property type="match status" value="1"/>
</dbReference>
<dbReference type="Pfam" id="PF05977">
    <property type="entry name" value="MFS_3"/>
    <property type="match status" value="1"/>
</dbReference>
<feature type="transmembrane region" description="Helical" evidence="7">
    <location>
        <begin position="307"/>
        <end position="331"/>
    </location>
</feature>
<feature type="domain" description="Major facilitator superfamily (MFS) profile" evidence="8">
    <location>
        <begin position="1"/>
        <end position="399"/>
    </location>
</feature>
<gene>
    <name evidence="9" type="ORF">LJ755_11880</name>
    <name evidence="10" type="ORF">MUK71_02825</name>
</gene>
<dbReference type="InterPro" id="IPR036259">
    <property type="entry name" value="MFS_trans_sf"/>
</dbReference>
<dbReference type="AlphaFoldDB" id="A0A9X1M8A7"/>
<dbReference type="Proteomes" id="UP001155145">
    <property type="component" value="Unassembled WGS sequence"/>
</dbReference>
<evidence type="ECO:0000313" key="12">
    <source>
        <dbReference type="Proteomes" id="UP001155145"/>
    </source>
</evidence>
<reference evidence="9" key="1">
    <citation type="submission" date="2021-10" db="EMBL/GenBank/DDBJ databases">
        <title>Novel species in genus Arthrobacter.</title>
        <authorList>
            <person name="Liu Y."/>
        </authorList>
    </citation>
    <scope>NUCLEOTIDE SEQUENCE</scope>
    <source>
        <strain evidence="9">Zg-Y462</strain>
        <strain evidence="11">zg-Y462</strain>
    </source>
</reference>
<dbReference type="GO" id="GO:0022857">
    <property type="term" value="F:transmembrane transporter activity"/>
    <property type="evidence" value="ECO:0007669"/>
    <property type="project" value="InterPro"/>
</dbReference>
<sequence length="522" mass="55585">MDSPWAPLRRRMFLILWVAQLGSNIGTWMQTVGAQWFLVENSDNPALVSLVQTANLAPSLLLGLVAGVLADAFNRRRLILGANIFAAGAAATLTVVAALGLLNPDSLLLYTFLIGCGMALSAPAWQAITPALVPRKEVQAAAALGSVAVNTARAVGPAIAGLLMALIGPAFVFGLNALSFIGTATAIYFWRAPAQDSAEREHMREALAAGMRYIRAAPRIRRILLRNGLFMFPASSLFALLPIAVNGHLGLGSTGYGLLLGALGAGAILGVLLLPSARTLFSANALLGISSVVFAAGAFAAGYWPAWAVALLLVPGGIAWIFTFSTLNAAMQLTLPEWVRARGLSVYLMISAGAQAIGAMFWGSGATGAGYAPTLAFAAVVLTLSGASVLVLPLLPGTGRLDRSVASAPNPHLDVPEEPKPDAGPVTVLISYDVPADRSDAFLLAMHEVRLTRMRTGATDWELVHSITEEEQFREIYDVPTWREYLRQEQTRTTGEDRRLIREAWDLTDAEPRVRWFLPAPT</sequence>
<evidence type="ECO:0000313" key="9">
    <source>
        <dbReference type="EMBL" id="MCC3273428.1"/>
    </source>
</evidence>
<dbReference type="InterPro" id="IPR010290">
    <property type="entry name" value="TM_effector"/>
</dbReference>
<feature type="transmembrane region" description="Helical" evidence="7">
    <location>
        <begin position="82"/>
        <end position="102"/>
    </location>
</feature>
<dbReference type="PROSITE" id="PS50850">
    <property type="entry name" value="MFS"/>
    <property type="match status" value="1"/>
</dbReference>
<evidence type="ECO:0000256" key="3">
    <source>
        <dbReference type="ARBA" id="ARBA00022475"/>
    </source>
</evidence>
<dbReference type="PANTHER" id="PTHR23513:SF11">
    <property type="entry name" value="STAPHYLOFERRIN A TRANSPORTER"/>
    <property type="match status" value="1"/>
</dbReference>
<feature type="transmembrane region" description="Helical" evidence="7">
    <location>
        <begin position="256"/>
        <end position="274"/>
    </location>
</feature>
<feature type="transmembrane region" description="Helical" evidence="7">
    <location>
        <begin position="281"/>
        <end position="301"/>
    </location>
</feature>
<feature type="transmembrane region" description="Helical" evidence="7">
    <location>
        <begin position="12"/>
        <end position="38"/>
    </location>
</feature>
<evidence type="ECO:0000313" key="11">
    <source>
        <dbReference type="Proteomes" id="UP000829758"/>
    </source>
</evidence>
<evidence type="ECO:0000313" key="10">
    <source>
        <dbReference type="EMBL" id="UON92598.1"/>
    </source>
</evidence>
<keyword evidence="2" id="KW-0813">Transport</keyword>
<evidence type="ECO:0000256" key="7">
    <source>
        <dbReference type="SAM" id="Phobius"/>
    </source>
</evidence>
<feature type="transmembrane region" description="Helical" evidence="7">
    <location>
        <begin position="343"/>
        <end position="363"/>
    </location>
</feature>
<protein>
    <submittedName>
        <fullName evidence="9">MFS transporter</fullName>
    </submittedName>
</protein>
<dbReference type="EMBL" id="JAJFZT010000007">
    <property type="protein sequence ID" value="MCC3273428.1"/>
    <property type="molecule type" value="Genomic_DNA"/>
</dbReference>
<dbReference type="RefSeq" id="WP_227929208.1">
    <property type="nucleotide sequence ID" value="NZ_CP094984.1"/>
</dbReference>
<name>A0A9X1M8A7_9MICC</name>
<evidence type="ECO:0000256" key="5">
    <source>
        <dbReference type="ARBA" id="ARBA00022989"/>
    </source>
</evidence>
<evidence type="ECO:0000256" key="1">
    <source>
        <dbReference type="ARBA" id="ARBA00004651"/>
    </source>
</evidence>
<keyword evidence="11" id="KW-1185">Reference proteome</keyword>
<keyword evidence="6 7" id="KW-0472">Membrane</keyword>
<comment type="subcellular location">
    <subcellularLocation>
        <location evidence="1">Cell membrane</location>
        <topology evidence="1">Multi-pass membrane protein</topology>
    </subcellularLocation>
</comment>
<feature type="transmembrane region" description="Helical" evidence="7">
    <location>
        <begin position="50"/>
        <end position="70"/>
    </location>
</feature>
<proteinExistence type="predicted"/>
<feature type="transmembrane region" description="Helical" evidence="7">
    <location>
        <begin position="375"/>
        <end position="395"/>
    </location>
</feature>
<evidence type="ECO:0000259" key="8">
    <source>
        <dbReference type="PROSITE" id="PS50850"/>
    </source>
</evidence>
<feature type="transmembrane region" description="Helical" evidence="7">
    <location>
        <begin position="170"/>
        <end position="190"/>
    </location>
</feature>
<evidence type="ECO:0000256" key="2">
    <source>
        <dbReference type="ARBA" id="ARBA00022448"/>
    </source>
</evidence>